<dbReference type="PANTHER" id="PTHR43611:SF3">
    <property type="entry name" value="FLAVIN MONONUCLEOTIDE HYDROLASE 1, CHLOROPLATIC"/>
    <property type="match status" value="1"/>
</dbReference>
<sequence length="198" mass="23183">MENKPQLVLDLAGVLITNLSKSFWQELAIHAGTTFPILIEQLSGIRRDLWTGKWKEEQFWIWLQAQYPSVEKIYAYDLLKRTTETLPALDYLERWSQHADIHLLSNHCHEWVEPTLLTIQKYTKSITISNQVGFCKPNREIYELVQSHMGLNTRILYVDDQIKNLKPAADLGWETLLADEHHHWIEKVDHILTARASI</sequence>
<dbReference type="EMBL" id="JABMCB010000185">
    <property type="protein sequence ID" value="NUU76690.1"/>
    <property type="molecule type" value="Genomic_DNA"/>
</dbReference>
<dbReference type="InterPro" id="IPR023198">
    <property type="entry name" value="PGP-like_dom2"/>
</dbReference>
<dbReference type="GO" id="GO:0016787">
    <property type="term" value="F:hydrolase activity"/>
    <property type="evidence" value="ECO:0007669"/>
    <property type="project" value="UniProtKB-KW"/>
</dbReference>
<dbReference type="Gene3D" id="1.10.150.240">
    <property type="entry name" value="Putative phosphatase, domain 2"/>
    <property type="match status" value="1"/>
</dbReference>
<organism evidence="1 2">
    <name type="scientific">Paenibacillus xylanilyticus</name>
    <dbReference type="NCBI Taxonomy" id="248903"/>
    <lineage>
        <taxon>Bacteria</taxon>
        <taxon>Bacillati</taxon>
        <taxon>Bacillota</taxon>
        <taxon>Bacilli</taxon>
        <taxon>Bacillales</taxon>
        <taxon>Paenibacillaceae</taxon>
        <taxon>Paenibacillus</taxon>
    </lineage>
</organism>
<accession>A0A7Y6EWQ3</accession>
<dbReference type="RefSeq" id="WP_175396364.1">
    <property type="nucleotide sequence ID" value="NZ_JABMCB010000185.1"/>
</dbReference>
<dbReference type="PANTHER" id="PTHR43611">
    <property type="entry name" value="ALPHA-D-GLUCOSE 1-PHOSPHATE PHOSPHATASE"/>
    <property type="match status" value="1"/>
</dbReference>
<dbReference type="NCBIfam" id="TIGR01509">
    <property type="entry name" value="HAD-SF-IA-v3"/>
    <property type="match status" value="1"/>
</dbReference>
<dbReference type="InterPro" id="IPR036412">
    <property type="entry name" value="HAD-like_sf"/>
</dbReference>
<comment type="caution">
    <text evidence="1">The sequence shown here is derived from an EMBL/GenBank/DDBJ whole genome shotgun (WGS) entry which is preliminary data.</text>
</comment>
<proteinExistence type="predicted"/>
<keyword evidence="1" id="KW-0378">Hydrolase</keyword>
<protein>
    <submittedName>
        <fullName evidence="1">HAD-IA family hydrolase</fullName>
    </submittedName>
</protein>
<dbReference type="InterPro" id="IPR023214">
    <property type="entry name" value="HAD_sf"/>
</dbReference>
<dbReference type="AlphaFoldDB" id="A0A7Y6EWQ3"/>
<keyword evidence="2" id="KW-1185">Reference proteome</keyword>
<dbReference type="Proteomes" id="UP000526125">
    <property type="component" value="Unassembled WGS sequence"/>
</dbReference>
<evidence type="ECO:0000313" key="2">
    <source>
        <dbReference type="Proteomes" id="UP000526125"/>
    </source>
</evidence>
<gene>
    <name evidence="1" type="ORF">HP552_15785</name>
</gene>
<evidence type="ECO:0000313" key="1">
    <source>
        <dbReference type="EMBL" id="NUU76690.1"/>
    </source>
</evidence>
<dbReference type="InterPro" id="IPR006439">
    <property type="entry name" value="HAD-SF_hydro_IA"/>
</dbReference>
<reference evidence="1 2" key="1">
    <citation type="submission" date="2020-05" db="EMBL/GenBank/DDBJ databases">
        <title>Genome Sequencing of Type Strains.</title>
        <authorList>
            <person name="Lemaire J.F."/>
            <person name="Inderbitzin P."/>
            <person name="Gregorio O.A."/>
            <person name="Collins S.B."/>
            <person name="Wespe N."/>
            <person name="Knight-Connoni V."/>
        </authorList>
    </citation>
    <scope>NUCLEOTIDE SEQUENCE [LARGE SCALE GENOMIC DNA]</scope>
    <source>
        <strain evidence="1 2">LMG 21957</strain>
    </source>
</reference>
<dbReference type="SUPFAM" id="SSF56784">
    <property type="entry name" value="HAD-like"/>
    <property type="match status" value="1"/>
</dbReference>
<dbReference type="Gene3D" id="3.40.50.1000">
    <property type="entry name" value="HAD superfamily/HAD-like"/>
    <property type="match status" value="1"/>
</dbReference>
<dbReference type="NCBIfam" id="TIGR01549">
    <property type="entry name" value="HAD-SF-IA-v1"/>
    <property type="match status" value="1"/>
</dbReference>
<name>A0A7Y6EWQ3_9BACL</name>